<gene>
    <name evidence="7" type="ORF">JCM19235_6793</name>
</gene>
<feature type="transmembrane region" description="Helical" evidence="5">
    <location>
        <begin position="100"/>
        <end position="116"/>
    </location>
</feature>
<dbReference type="EMBL" id="BBMR01000002">
    <property type="protein sequence ID" value="GAL18240.1"/>
    <property type="molecule type" value="Genomic_DNA"/>
</dbReference>
<keyword evidence="2 5" id="KW-0812">Transmembrane</keyword>
<evidence type="ECO:0000256" key="5">
    <source>
        <dbReference type="SAM" id="Phobius"/>
    </source>
</evidence>
<keyword evidence="3 5" id="KW-1133">Transmembrane helix</keyword>
<dbReference type="Pfam" id="PF04932">
    <property type="entry name" value="Wzy_C"/>
    <property type="match status" value="1"/>
</dbReference>
<feature type="domain" description="O-antigen ligase-related" evidence="6">
    <location>
        <begin position="199"/>
        <end position="340"/>
    </location>
</feature>
<dbReference type="InterPro" id="IPR007016">
    <property type="entry name" value="O-antigen_ligase-rel_domated"/>
</dbReference>
<dbReference type="STRING" id="990268.JCM19235_6793"/>
<name>A0A090RS28_9VIBR</name>
<feature type="transmembrane region" description="Helical" evidence="5">
    <location>
        <begin position="51"/>
        <end position="70"/>
    </location>
</feature>
<evidence type="ECO:0000256" key="3">
    <source>
        <dbReference type="ARBA" id="ARBA00022989"/>
    </source>
</evidence>
<reference evidence="7 8" key="2">
    <citation type="submission" date="2014-09" db="EMBL/GenBank/DDBJ databases">
        <authorList>
            <consortium name="NBRP consortium"/>
            <person name="Sawabe T."/>
            <person name="Meirelles P."/>
            <person name="Nakanishi M."/>
            <person name="Sayaka M."/>
            <person name="Hattori M."/>
            <person name="Ohkuma M."/>
        </authorList>
    </citation>
    <scope>NUCLEOTIDE SEQUENCE [LARGE SCALE GENOMIC DNA]</scope>
    <source>
        <strain evidence="8">JCM19235</strain>
    </source>
</reference>
<proteinExistence type="predicted"/>
<keyword evidence="4 5" id="KW-0472">Membrane</keyword>
<dbReference type="PANTHER" id="PTHR37422">
    <property type="entry name" value="TEICHURONIC ACID BIOSYNTHESIS PROTEIN TUAE"/>
    <property type="match status" value="1"/>
</dbReference>
<feature type="transmembrane region" description="Helical" evidence="5">
    <location>
        <begin position="165"/>
        <end position="187"/>
    </location>
</feature>
<accession>A0A090RS28</accession>
<dbReference type="InterPro" id="IPR051533">
    <property type="entry name" value="WaaL-like"/>
</dbReference>
<feature type="transmembrane region" description="Helical" evidence="5">
    <location>
        <begin position="363"/>
        <end position="381"/>
    </location>
</feature>
<dbReference type="AlphaFoldDB" id="A0A090RS28"/>
<comment type="caution">
    <text evidence="7">The sequence shown here is derived from an EMBL/GenBank/DDBJ whole genome shotgun (WGS) entry which is preliminary data.</text>
</comment>
<evidence type="ECO:0000256" key="1">
    <source>
        <dbReference type="ARBA" id="ARBA00004141"/>
    </source>
</evidence>
<comment type="subcellular location">
    <subcellularLocation>
        <location evidence="1">Membrane</location>
        <topology evidence="1">Multi-pass membrane protein</topology>
    </subcellularLocation>
</comment>
<feature type="transmembrane region" description="Helical" evidence="5">
    <location>
        <begin position="387"/>
        <end position="406"/>
    </location>
</feature>
<feature type="transmembrane region" description="Helical" evidence="5">
    <location>
        <begin position="77"/>
        <end position="94"/>
    </location>
</feature>
<organism evidence="7 8">
    <name type="scientific">Vibrio maritimus</name>
    <dbReference type="NCBI Taxonomy" id="990268"/>
    <lineage>
        <taxon>Bacteria</taxon>
        <taxon>Pseudomonadati</taxon>
        <taxon>Pseudomonadota</taxon>
        <taxon>Gammaproteobacteria</taxon>
        <taxon>Vibrionales</taxon>
        <taxon>Vibrionaceae</taxon>
        <taxon>Vibrio</taxon>
    </lineage>
</organism>
<dbReference type="PANTHER" id="PTHR37422:SF17">
    <property type="entry name" value="O-ANTIGEN LIGASE"/>
    <property type="match status" value="1"/>
</dbReference>
<dbReference type="Proteomes" id="UP000029228">
    <property type="component" value="Unassembled WGS sequence"/>
</dbReference>
<evidence type="ECO:0000313" key="7">
    <source>
        <dbReference type="EMBL" id="GAL18240.1"/>
    </source>
</evidence>
<reference evidence="7 8" key="1">
    <citation type="submission" date="2014-09" db="EMBL/GenBank/DDBJ databases">
        <title>Vibrio maritimus JCM 19235. (C45) whole genome shotgun sequence.</title>
        <authorList>
            <person name="Sawabe T."/>
            <person name="Meirelles P."/>
            <person name="Nakanishi M."/>
            <person name="Sayaka M."/>
            <person name="Hattori M."/>
            <person name="Ohkuma M."/>
        </authorList>
    </citation>
    <scope>NUCLEOTIDE SEQUENCE [LARGE SCALE GENOMIC DNA]</scope>
    <source>
        <strain evidence="8">JCM19235</strain>
    </source>
</reference>
<keyword evidence="8" id="KW-1185">Reference proteome</keyword>
<feature type="transmembrane region" description="Helical" evidence="5">
    <location>
        <begin position="12"/>
        <end position="31"/>
    </location>
</feature>
<feature type="transmembrane region" description="Helical" evidence="5">
    <location>
        <begin position="330"/>
        <end position="351"/>
    </location>
</feature>
<feature type="transmembrane region" description="Helical" evidence="5">
    <location>
        <begin position="123"/>
        <end position="145"/>
    </location>
</feature>
<protein>
    <submittedName>
        <fullName evidence="7">O-antigen polymerase</fullName>
    </submittedName>
</protein>
<dbReference type="GO" id="GO:0016020">
    <property type="term" value="C:membrane"/>
    <property type="evidence" value="ECO:0007669"/>
    <property type="project" value="UniProtKB-SubCell"/>
</dbReference>
<dbReference type="OrthoDB" id="5903567at2"/>
<evidence type="ECO:0000259" key="6">
    <source>
        <dbReference type="Pfam" id="PF04932"/>
    </source>
</evidence>
<evidence type="ECO:0000313" key="8">
    <source>
        <dbReference type="Proteomes" id="UP000029228"/>
    </source>
</evidence>
<evidence type="ECO:0000256" key="4">
    <source>
        <dbReference type="ARBA" id="ARBA00023136"/>
    </source>
</evidence>
<evidence type="ECO:0000256" key="2">
    <source>
        <dbReference type="ARBA" id="ARBA00022692"/>
    </source>
</evidence>
<sequence length="413" mass="46993">MLINRDKFDSFCLSCMLALSFFRSTSMWIGYPSAQHQLAQITYVPQKLMQILVMLLLMAYLVFSGYRLFLDIRLKKVEWLVIVSILFSVILSDYKVLSMRYFVSFMVITLPPILYYHRYGPEALLVFITKIISLTVLANFAYVLVSPGYAIMSGVHEGAWRGMFVHKNVAGAYFALVGVIFISKWFYLEKLRTRYDLILFVLCCVMVFGSKSMTAILTFFIVHLSFWLSYLILKHSLVSQRLFIVTTYFLVLVAGGFVVSTYFDELMTLLGRDPSLTGRTGLWEVLLPLVIEKPVFGYGIGVFSRPEIMYEYSLAFGWMAKSTHSSFLDILLGVGFMGATSVLAWLFYCLFSTLLKQVITARYAFQLSGAVSVIIGCLIIATSSSGVLISANIFWILIICMVYFCYSQEVIEE</sequence>
<feature type="transmembrane region" description="Helical" evidence="5">
    <location>
        <begin position="242"/>
        <end position="263"/>
    </location>
</feature>